<dbReference type="AlphaFoldDB" id="A0A2G9HVY5"/>
<dbReference type="Pfam" id="PF02453">
    <property type="entry name" value="Reticulon"/>
    <property type="match status" value="1"/>
</dbReference>
<evidence type="ECO:0000256" key="2">
    <source>
        <dbReference type="ARBA" id="ARBA00022692"/>
    </source>
</evidence>
<dbReference type="GO" id="GO:0005789">
    <property type="term" value="C:endoplasmic reticulum membrane"/>
    <property type="evidence" value="ECO:0007669"/>
    <property type="project" value="UniProtKB-SubCell"/>
</dbReference>
<evidence type="ECO:0000313" key="9">
    <source>
        <dbReference type="Proteomes" id="UP000231279"/>
    </source>
</evidence>
<reference evidence="9" key="1">
    <citation type="journal article" date="2018" name="Gigascience">
        <title>Genome assembly of the Pink Ipe (Handroanthus impetiginosus, Bignoniaceae), a highly valued, ecologically keystone Neotropical timber forest tree.</title>
        <authorList>
            <person name="Silva-Junior O.B."/>
            <person name="Grattapaglia D."/>
            <person name="Novaes E."/>
            <person name="Collevatti R.G."/>
        </authorList>
    </citation>
    <scope>NUCLEOTIDE SEQUENCE [LARGE SCALE GENOMIC DNA]</scope>
    <source>
        <strain evidence="9">cv. UFG-1</strain>
    </source>
</reference>
<feature type="transmembrane region" description="Helical" evidence="6">
    <location>
        <begin position="108"/>
        <end position="126"/>
    </location>
</feature>
<feature type="domain" description="Reticulon" evidence="7">
    <location>
        <begin position="72"/>
        <end position="258"/>
    </location>
</feature>
<keyword evidence="5 6" id="KW-0472">Membrane</keyword>
<dbReference type="EMBL" id="NKXS01000905">
    <property type="protein sequence ID" value="PIN21672.1"/>
    <property type="molecule type" value="Genomic_DNA"/>
</dbReference>
<keyword evidence="9" id="KW-1185">Reference proteome</keyword>
<evidence type="ECO:0000313" key="8">
    <source>
        <dbReference type="EMBL" id="PIN21672.1"/>
    </source>
</evidence>
<dbReference type="Proteomes" id="UP000231279">
    <property type="component" value="Unassembled WGS sequence"/>
</dbReference>
<comment type="caution">
    <text evidence="8">The sequence shown here is derived from an EMBL/GenBank/DDBJ whole genome shotgun (WGS) entry which is preliminary data.</text>
</comment>
<evidence type="ECO:0000256" key="4">
    <source>
        <dbReference type="ARBA" id="ARBA00022989"/>
    </source>
</evidence>
<protein>
    <recommendedName>
        <fullName evidence="6">Reticulon-like protein</fullName>
    </recommendedName>
</protein>
<evidence type="ECO:0000256" key="6">
    <source>
        <dbReference type="RuleBase" id="RU363132"/>
    </source>
</evidence>
<name>A0A2G9HVY5_9LAMI</name>
<evidence type="ECO:0000259" key="7">
    <source>
        <dbReference type="PROSITE" id="PS50845"/>
    </source>
</evidence>
<dbReference type="InterPro" id="IPR003388">
    <property type="entry name" value="Reticulon"/>
</dbReference>
<accession>A0A2G9HVY5</accession>
<keyword evidence="2 6" id="KW-0812">Transmembrane</keyword>
<proteinExistence type="predicted"/>
<feature type="transmembrane region" description="Helical" evidence="6">
    <location>
        <begin position="177"/>
        <end position="204"/>
    </location>
</feature>
<evidence type="ECO:0000256" key="3">
    <source>
        <dbReference type="ARBA" id="ARBA00022824"/>
    </source>
</evidence>
<gene>
    <name evidence="8" type="ORF">CDL12_05630</name>
</gene>
<comment type="subcellular location">
    <subcellularLocation>
        <location evidence="1 6">Endoplasmic reticulum membrane</location>
        <topology evidence="1 6">Multi-pass membrane protein</topology>
    </subcellularLocation>
</comment>
<evidence type="ECO:0000256" key="1">
    <source>
        <dbReference type="ARBA" id="ARBA00004477"/>
    </source>
</evidence>
<dbReference type="PANTHER" id="PTHR10994">
    <property type="entry name" value="RETICULON"/>
    <property type="match status" value="1"/>
</dbReference>
<dbReference type="InterPro" id="IPR045064">
    <property type="entry name" value="Reticulon-like"/>
</dbReference>
<feature type="transmembrane region" description="Helical" evidence="6">
    <location>
        <begin position="83"/>
        <end position="101"/>
    </location>
</feature>
<organism evidence="8 9">
    <name type="scientific">Handroanthus impetiginosus</name>
    <dbReference type="NCBI Taxonomy" id="429701"/>
    <lineage>
        <taxon>Eukaryota</taxon>
        <taxon>Viridiplantae</taxon>
        <taxon>Streptophyta</taxon>
        <taxon>Embryophyta</taxon>
        <taxon>Tracheophyta</taxon>
        <taxon>Spermatophyta</taxon>
        <taxon>Magnoliopsida</taxon>
        <taxon>eudicotyledons</taxon>
        <taxon>Gunneridae</taxon>
        <taxon>Pentapetalae</taxon>
        <taxon>asterids</taxon>
        <taxon>lamiids</taxon>
        <taxon>Lamiales</taxon>
        <taxon>Bignoniaceae</taxon>
        <taxon>Crescentiina</taxon>
        <taxon>Tabebuia alliance</taxon>
        <taxon>Handroanthus</taxon>
    </lineage>
</organism>
<keyword evidence="3 6" id="KW-0256">Endoplasmic reticulum</keyword>
<keyword evidence="4 6" id="KW-1133">Transmembrane helix</keyword>
<dbReference type="GO" id="GO:0009617">
    <property type="term" value="P:response to bacterium"/>
    <property type="evidence" value="ECO:0007669"/>
    <property type="project" value="InterPro"/>
</dbReference>
<dbReference type="PROSITE" id="PS50845">
    <property type="entry name" value="RETICULON"/>
    <property type="match status" value="1"/>
</dbReference>
<dbReference type="PANTHER" id="PTHR10994:SF144">
    <property type="entry name" value="RETICULON-LIKE PROTEIN"/>
    <property type="match status" value="1"/>
</dbReference>
<evidence type="ECO:0000256" key="5">
    <source>
        <dbReference type="ARBA" id="ARBA00023136"/>
    </source>
</evidence>
<dbReference type="OrthoDB" id="567788at2759"/>
<sequence>MADHAGEHETKETVAESIVDKITDKFHGSDSSSSDSDGDNDIKLAAEAVKAKIYRLFGREKPVHKVLGGGKPADIFLWRDKKISAGVLGVATAIWVLFELLEYHLLTLVCHILILGLAILFLWSNASTFINKSPPKIPEVTLPEDIVLGVASALRIEFNRAFAILRDIASGRDLKKFLAVIAGLWVFSILGSCCNFLTVFYIFFVLLHTVPVLYEKYEDKVDAFAEKAEAELKKQYAVFNAKVLSKIPKGPLKDKKFA</sequence>